<feature type="non-terminal residue" evidence="2">
    <location>
        <position position="337"/>
    </location>
</feature>
<evidence type="ECO:0000256" key="1">
    <source>
        <dbReference type="SAM" id="MobiDB-lite"/>
    </source>
</evidence>
<evidence type="ECO:0008006" key="4">
    <source>
        <dbReference type="Google" id="ProtNLM"/>
    </source>
</evidence>
<dbReference type="EMBL" id="JBAHYK010000414">
    <property type="protein sequence ID" value="KAL0574258.1"/>
    <property type="molecule type" value="Genomic_DNA"/>
</dbReference>
<feature type="region of interest" description="Disordered" evidence="1">
    <location>
        <begin position="1"/>
        <end position="35"/>
    </location>
</feature>
<gene>
    <name evidence="2" type="ORF">V5O48_007687</name>
</gene>
<name>A0ABR3FGN9_9AGAR</name>
<keyword evidence="3" id="KW-1185">Reference proteome</keyword>
<protein>
    <recommendedName>
        <fullName evidence="4">F-box domain-containing protein</fullName>
    </recommendedName>
</protein>
<organism evidence="2 3">
    <name type="scientific">Marasmius crinis-equi</name>
    <dbReference type="NCBI Taxonomy" id="585013"/>
    <lineage>
        <taxon>Eukaryota</taxon>
        <taxon>Fungi</taxon>
        <taxon>Dikarya</taxon>
        <taxon>Basidiomycota</taxon>
        <taxon>Agaricomycotina</taxon>
        <taxon>Agaricomycetes</taxon>
        <taxon>Agaricomycetidae</taxon>
        <taxon>Agaricales</taxon>
        <taxon>Marasmiineae</taxon>
        <taxon>Marasmiaceae</taxon>
        <taxon>Marasmius</taxon>
    </lineage>
</organism>
<sequence length="337" mass="38527">MSESPHSTHHANRSIESHFRHSDHVPSDTERSHLEAIVREETGNIQRRDEEIIILEQKLANIRMENLASKDTISICHSALSVHRRVPPEIWEIIFSSVCHPYSLQIDIDDTSDDFDNAECIAEAPALVLSRICSRWRKIMKGAPFLWSSISVEFGRSFSEISTVIDTYITNAGECPLDMHIVGGPDEPPFGCPDANAWATLSRHFNRCGTLTLAFEFLSDLESIDDLSFPHLKFLCEETESGEDAIESLWFWQAVQLKATNLTRVVLWSFSVFLPFSQITSLDIQMVHADEIQHIHEKLPLFPRLEELILRQLNSWSEHEELPTQLNFARLGSLRKL</sequence>
<dbReference type="Proteomes" id="UP001465976">
    <property type="component" value="Unassembled WGS sequence"/>
</dbReference>
<feature type="compositionally biased region" description="Basic and acidic residues" evidence="1">
    <location>
        <begin position="13"/>
        <end position="35"/>
    </location>
</feature>
<accession>A0ABR3FGN9</accession>
<reference evidence="2 3" key="1">
    <citation type="submission" date="2024-02" db="EMBL/GenBank/DDBJ databases">
        <title>A draft genome for the cacao thread blight pathogen Marasmius crinis-equi.</title>
        <authorList>
            <person name="Cohen S.P."/>
            <person name="Baruah I.K."/>
            <person name="Amoako-Attah I."/>
            <person name="Bukari Y."/>
            <person name="Meinhardt L.W."/>
            <person name="Bailey B.A."/>
        </authorList>
    </citation>
    <scope>NUCLEOTIDE SEQUENCE [LARGE SCALE GENOMIC DNA]</scope>
    <source>
        <strain evidence="2 3">GH-76</strain>
    </source>
</reference>
<comment type="caution">
    <text evidence="2">The sequence shown here is derived from an EMBL/GenBank/DDBJ whole genome shotgun (WGS) entry which is preliminary data.</text>
</comment>
<proteinExistence type="predicted"/>
<evidence type="ECO:0000313" key="2">
    <source>
        <dbReference type="EMBL" id="KAL0574258.1"/>
    </source>
</evidence>
<evidence type="ECO:0000313" key="3">
    <source>
        <dbReference type="Proteomes" id="UP001465976"/>
    </source>
</evidence>